<protein>
    <submittedName>
        <fullName evidence="1">DCC1-like thiol-disulfide oxidoreductase family protein</fullName>
    </submittedName>
</protein>
<evidence type="ECO:0000313" key="1">
    <source>
        <dbReference type="EMBL" id="MFC5393167.1"/>
    </source>
</evidence>
<gene>
    <name evidence="1" type="ORF">ACFPPC_11030</name>
</gene>
<dbReference type="Proteomes" id="UP001596104">
    <property type="component" value="Unassembled WGS sequence"/>
</dbReference>
<comment type="caution">
    <text evidence="1">The sequence shown here is derived from an EMBL/GenBank/DDBJ whole genome shotgun (WGS) entry which is preliminary data.</text>
</comment>
<reference evidence="2" key="1">
    <citation type="journal article" date="2019" name="Int. J. Syst. Evol. Microbiol.">
        <title>The Global Catalogue of Microorganisms (GCM) 10K type strain sequencing project: providing services to taxonomists for standard genome sequencing and annotation.</title>
        <authorList>
            <consortium name="The Broad Institute Genomics Platform"/>
            <consortium name="The Broad Institute Genome Sequencing Center for Infectious Disease"/>
            <person name="Wu L."/>
            <person name="Ma J."/>
        </authorList>
    </citation>
    <scope>NUCLEOTIDE SEQUENCE [LARGE SCALE GENOMIC DNA]</scope>
    <source>
        <strain evidence="2">CGMCC 1.16326</strain>
    </source>
</reference>
<keyword evidence="2" id="KW-1185">Reference proteome</keyword>
<sequence length="144" mass="15851">MSSMMSPGGSDVARLFPFLDERATVIYDGECPFCSRYAELLDLRRNVGEVRLLDARSLSDSDKDRLRNSFNLDEGMIFAHEGKVHYGADAVHRIAELTSGGDVGNRVIAGVFHNRGIARALYPLMRAGRRLALALKGSKSIHDA</sequence>
<dbReference type="EMBL" id="JBHSLV010000019">
    <property type="protein sequence ID" value="MFC5393167.1"/>
    <property type="molecule type" value="Genomic_DNA"/>
</dbReference>
<dbReference type="RefSeq" id="WP_377008127.1">
    <property type="nucleotide sequence ID" value="NZ_JBHSLV010000019.1"/>
</dbReference>
<dbReference type="Pfam" id="PF04134">
    <property type="entry name" value="DCC1-like"/>
    <property type="match status" value="1"/>
</dbReference>
<proteinExistence type="predicted"/>
<name>A0ABW0H9Z8_9HYPH</name>
<evidence type="ECO:0000313" key="2">
    <source>
        <dbReference type="Proteomes" id="UP001596104"/>
    </source>
</evidence>
<accession>A0ABW0H9Z8</accession>
<organism evidence="1 2">
    <name type="scientific">Bosea vestrisii</name>
    <dbReference type="NCBI Taxonomy" id="151416"/>
    <lineage>
        <taxon>Bacteria</taxon>
        <taxon>Pseudomonadati</taxon>
        <taxon>Pseudomonadota</taxon>
        <taxon>Alphaproteobacteria</taxon>
        <taxon>Hyphomicrobiales</taxon>
        <taxon>Boseaceae</taxon>
        <taxon>Bosea</taxon>
    </lineage>
</organism>
<dbReference type="InterPro" id="IPR007263">
    <property type="entry name" value="DCC1-like"/>
</dbReference>